<dbReference type="PANTHER" id="PTHR11885:SF6">
    <property type="entry name" value="SMALL RIBOSOMAL SUBUNIT PROTEIN US15"/>
    <property type="match status" value="1"/>
</dbReference>
<dbReference type="EMBL" id="AFNH02000925">
    <property type="protein sequence ID" value="EZG51571.1"/>
    <property type="molecule type" value="Genomic_DNA"/>
</dbReference>
<keyword evidence="2 4" id="KW-0689">Ribosomal protein</keyword>
<dbReference type="FunFam" id="4.10.860.130:FF:000001">
    <property type="entry name" value="40S ribosomal protein S13"/>
    <property type="match status" value="1"/>
</dbReference>
<sequence>MARMYGKKKGIARSALPYRRDAPTWSKVSADEVITCIEALAKKGMTPSQIGVALRDSQAVPRVKAITGTLITRILRKRGLATEVPEDLYFLMKKAVNMRKHLERAHSDISCKYRVGLTESKIHRLARYYRSRRRLPATWKYTAAKASAIVA</sequence>
<dbReference type="GO" id="GO:0022627">
    <property type="term" value="C:cytosolic small ribosomal subunit"/>
    <property type="evidence" value="ECO:0007669"/>
    <property type="project" value="TreeGrafter"/>
</dbReference>
<dbReference type="AlphaFoldDB" id="A0A023B2B2"/>
<comment type="caution">
    <text evidence="6">The sequence shown here is derived from an EMBL/GenBank/DDBJ whole genome shotgun (WGS) entry which is preliminary data.</text>
</comment>
<dbReference type="GO" id="GO:0005730">
    <property type="term" value="C:nucleolus"/>
    <property type="evidence" value="ECO:0007669"/>
    <property type="project" value="TreeGrafter"/>
</dbReference>
<dbReference type="SUPFAM" id="SSF47060">
    <property type="entry name" value="S15/NS1 RNA-binding domain"/>
    <property type="match status" value="1"/>
</dbReference>
<name>A0A023B2B2_GRENI</name>
<dbReference type="InterPro" id="IPR023029">
    <property type="entry name" value="Ribosomal_uS15_arc_euk"/>
</dbReference>
<dbReference type="SMART" id="SM01386">
    <property type="entry name" value="Ribosomal_S13_N"/>
    <property type="match status" value="1"/>
</dbReference>
<dbReference type="InterPro" id="IPR009068">
    <property type="entry name" value="uS15_NS1_RNA-bd_sf"/>
</dbReference>
<evidence type="ECO:0000256" key="3">
    <source>
        <dbReference type="ARBA" id="ARBA00023274"/>
    </source>
</evidence>
<dbReference type="InterPro" id="IPR012606">
    <property type="entry name" value="Ribosomal_uS15_N"/>
</dbReference>
<dbReference type="HAMAP" id="MF_01343_A">
    <property type="entry name" value="Ribosomal_uS15_A"/>
    <property type="match status" value="1"/>
</dbReference>
<feature type="domain" description="Small ribosomal subunit protein uS15 N-terminal" evidence="5">
    <location>
        <begin position="1"/>
        <end position="60"/>
    </location>
</feature>
<keyword evidence="3 4" id="KW-0687">Ribonucleoprotein</keyword>
<dbReference type="RefSeq" id="XP_011131955.1">
    <property type="nucleotide sequence ID" value="XM_011133653.1"/>
</dbReference>
<accession>A0A023B2B2</accession>
<evidence type="ECO:0000256" key="4">
    <source>
        <dbReference type="RuleBase" id="RU003919"/>
    </source>
</evidence>
<dbReference type="OMA" id="MHTRRKG"/>
<dbReference type="Gene3D" id="1.10.287.10">
    <property type="entry name" value="S15/NS1, RNA-binding"/>
    <property type="match status" value="1"/>
</dbReference>
<dbReference type="NCBIfam" id="NF006331">
    <property type="entry name" value="PRK08561.1"/>
    <property type="match status" value="1"/>
</dbReference>
<dbReference type="Gene3D" id="4.10.860.130">
    <property type="match status" value="1"/>
</dbReference>
<gene>
    <name evidence="6" type="ORF">GNI_124170</name>
</gene>
<evidence type="ECO:0000256" key="2">
    <source>
        <dbReference type="ARBA" id="ARBA00022980"/>
    </source>
</evidence>
<proteinExistence type="inferred from homology"/>
<dbReference type="Pfam" id="PF08069">
    <property type="entry name" value="Ribosomal_S13_N"/>
    <property type="match status" value="1"/>
</dbReference>
<dbReference type="FunFam" id="1.10.287.10:FF:000003">
    <property type="entry name" value="40S ribosomal protein S13"/>
    <property type="match status" value="1"/>
</dbReference>
<organism evidence="6 7">
    <name type="scientific">Gregarina niphandrodes</name>
    <name type="common">Septate eugregarine</name>
    <dbReference type="NCBI Taxonomy" id="110365"/>
    <lineage>
        <taxon>Eukaryota</taxon>
        <taxon>Sar</taxon>
        <taxon>Alveolata</taxon>
        <taxon>Apicomplexa</taxon>
        <taxon>Conoidasida</taxon>
        <taxon>Gregarinasina</taxon>
        <taxon>Eugregarinorida</taxon>
        <taxon>Gregarinidae</taxon>
        <taxon>Gregarina</taxon>
    </lineage>
</organism>
<protein>
    <submittedName>
        <fullName evidence="6">40s ribosomal protein S13</fullName>
    </submittedName>
</protein>
<dbReference type="Pfam" id="PF00312">
    <property type="entry name" value="Ribosomal_S15"/>
    <property type="match status" value="1"/>
</dbReference>
<reference evidence="6" key="1">
    <citation type="submission" date="2013-12" db="EMBL/GenBank/DDBJ databases">
        <authorList>
            <person name="Omoto C.K."/>
            <person name="Sibley D."/>
            <person name="Venepally P."/>
            <person name="Hadjithomas M."/>
            <person name="Karamycheva S."/>
            <person name="Brunk B."/>
            <person name="Roos D."/>
            <person name="Caler E."/>
            <person name="Lorenzi H."/>
        </authorList>
    </citation>
    <scope>NUCLEOTIDE SEQUENCE</scope>
</reference>
<dbReference type="CDD" id="cd00353">
    <property type="entry name" value="Ribosomal_S15p_S13e"/>
    <property type="match status" value="1"/>
</dbReference>
<dbReference type="GO" id="GO:0003735">
    <property type="term" value="F:structural constituent of ribosome"/>
    <property type="evidence" value="ECO:0007669"/>
    <property type="project" value="InterPro"/>
</dbReference>
<keyword evidence="7" id="KW-1185">Reference proteome</keyword>
<evidence type="ECO:0000313" key="7">
    <source>
        <dbReference type="Proteomes" id="UP000019763"/>
    </source>
</evidence>
<comment type="similarity">
    <text evidence="1 4">Belongs to the universal ribosomal protein uS15 family.</text>
</comment>
<dbReference type="GeneID" id="22914376"/>
<dbReference type="OrthoDB" id="623277at2759"/>
<dbReference type="PANTHER" id="PTHR11885">
    <property type="entry name" value="RIBOSOMAL PROTEIN S15P/S13E"/>
    <property type="match status" value="1"/>
</dbReference>
<dbReference type="SMART" id="SM01387">
    <property type="entry name" value="Ribosomal_S15"/>
    <property type="match status" value="1"/>
</dbReference>
<dbReference type="GO" id="GO:0070181">
    <property type="term" value="F:small ribosomal subunit rRNA binding"/>
    <property type="evidence" value="ECO:0007669"/>
    <property type="project" value="TreeGrafter"/>
</dbReference>
<evidence type="ECO:0000259" key="5">
    <source>
        <dbReference type="SMART" id="SM01386"/>
    </source>
</evidence>
<evidence type="ECO:0000313" key="6">
    <source>
        <dbReference type="EMBL" id="EZG51571.1"/>
    </source>
</evidence>
<dbReference type="InterPro" id="IPR000589">
    <property type="entry name" value="Ribosomal_uS15"/>
</dbReference>
<dbReference type="VEuPathDB" id="CryptoDB:GNI_124170"/>
<dbReference type="eggNOG" id="KOG0400">
    <property type="taxonomic scope" value="Eukaryota"/>
</dbReference>
<evidence type="ECO:0000256" key="1">
    <source>
        <dbReference type="ARBA" id="ARBA00008434"/>
    </source>
</evidence>
<dbReference type="Proteomes" id="UP000019763">
    <property type="component" value="Unassembled WGS sequence"/>
</dbReference>
<dbReference type="GO" id="GO:0006412">
    <property type="term" value="P:translation"/>
    <property type="evidence" value="ECO:0007669"/>
    <property type="project" value="InterPro"/>
</dbReference>